<dbReference type="PANTHER" id="PTHR12992:SF11">
    <property type="entry name" value="MITOCHONDRIAL COENZYME A DIPHOSPHATASE NUDT8"/>
    <property type="match status" value="1"/>
</dbReference>
<keyword evidence="10" id="KW-1185">Reference proteome</keyword>
<dbReference type="Gene3D" id="3.90.79.10">
    <property type="entry name" value="Nucleoside Triphosphate Pyrophosphohydrolase"/>
    <property type="match status" value="1"/>
</dbReference>
<dbReference type="Pfam" id="PF00293">
    <property type="entry name" value="NUDIX"/>
    <property type="match status" value="1"/>
</dbReference>
<feature type="compositionally biased region" description="Low complexity" evidence="7">
    <location>
        <begin position="11"/>
        <end position="22"/>
    </location>
</feature>
<evidence type="ECO:0000256" key="7">
    <source>
        <dbReference type="SAM" id="MobiDB-lite"/>
    </source>
</evidence>
<dbReference type="GO" id="GO:0010945">
    <property type="term" value="F:coenzyme A diphosphatase activity"/>
    <property type="evidence" value="ECO:0007669"/>
    <property type="project" value="InterPro"/>
</dbReference>
<keyword evidence="3" id="KW-0479">Metal-binding</keyword>
<dbReference type="RefSeq" id="WP_147705744.1">
    <property type="nucleotide sequence ID" value="NZ_VDUY01000008.1"/>
</dbReference>
<organism evidence="9 10">
    <name type="scientific">Zeimonas arvi</name>
    <dbReference type="NCBI Taxonomy" id="2498847"/>
    <lineage>
        <taxon>Bacteria</taxon>
        <taxon>Pseudomonadati</taxon>
        <taxon>Pseudomonadota</taxon>
        <taxon>Betaproteobacteria</taxon>
        <taxon>Burkholderiales</taxon>
        <taxon>Burkholderiaceae</taxon>
        <taxon>Zeimonas</taxon>
    </lineage>
</organism>
<dbReference type="AlphaFoldDB" id="A0A5C8NRE4"/>
<dbReference type="SUPFAM" id="SSF55811">
    <property type="entry name" value="Nudix"/>
    <property type="match status" value="1"/>
</dbReference>
<dbReference type="CDD" id="cd03426">
    <property type="entry name" value="NUDIX_CoAse_Nudt7"/>
    <property type="match status" value="1"/>
</dbReference>
<comment type="caution">
    <text evidence="9">The sequence shown here is derived from an EMBL/GenBank/DDBJ whole genome shotgun (WGS) entry which is preliminary data.</text>
</comment>
<dbReference type="Proteomes" id="UP000321548">
    <property type="component" value="Unassembled WGS sequence"/>
</dbReference>
<evidence type="ECO:0000313" key="9">
    <source>
        <dbReference type="EMBL" id="TXL63590.1"/>
    </source>
</evidence>
<evidence type="ECO:0000259" key="8">
    <source>
        <dbReference type="PROSITE" id="PS51462"/>
    </source>
</evidence>
<dbReference type="EMBL" id="VDUY01000008">
    <property type="protein sequence ID" value="TXL63590.1"/>
    <property type="molecule type" value="Genomic_DNA"/>
</dbReference>
<feature type="compositionally biased region" description="Polar residues" evidence="7">
    <location>
        <begin position="1"/>
        <end position="10"/>
    </location>
</feature>
<sequence>MPDSQTPGSSTTEAPPTAVAPAFDPRQAAVVADGPEALPAVGCDCLAADRLRERFSNPPRWSPEMTGDRIRLHVGPPRPAAVLLPIVLHAAGPAVLLTQRTAHLRQHSGQVAFPGGRHEPADRTPVHTALREAHEEVGLEPSRVEVIGRLPEYLTGTGFQVTPVVGLVEPGFEARPDPHEVAAIFEVPLGFLMDPRHHQQRLIEVAGEQRIFWAMPWRPHPAADEYFIWGATAAMLRNLYRLLSA</sequence>
<evidence type="ECO:0000256" key="3">
    <source>
        <dbReference type="ARBA" id="ARBA00022723"/>
    </source>
</evidence>
<dbReference type="GO" id="GO:0046872">
    <property type="term" value="F:metal ion binding"/>
    <property type="evidence" value="ECO:0007669"/>
    <property type="project" value="UniProtKB-KW"/>
</dbReference>
<feature type="region of interest" description="Disordered" evidence="7">
    <location>
        <begin position="1"/>
        <end position="22"/>
    </location>
</feature>
<protein>
    <submittedName>
        <fullName evidence="9">CoA pyrophosphatase</fullName>
    </submittedName>
</protein>
<accession>A0A5C8NRE4</accession>
<dbReference type="PROSITE" id="PS51462">
    <property type="entry name" value="NUDIX"/>
    <property type="match status" value="1"/>
</dbReference>
<gene>
    <name evidence="9" type="ORF">FHP08_16690</name>
</gene>
<evidence type="ECO:0000256" key="6">
    <source>
        <dbReference type="ARBA" id="ARBA00023211"/>
    </source>
</evidence>
<evidence type="ECO:0000256" key="2">
    <source>
        <dbReference type="ARBA" id="ARBA00001946"/>
    </source>
</evidence>
<feature type="domain" description="Nudix hydrolase" evidence="8">
    <location>
        <begin position="76"/>
        <end position="209"/>
    </location>
</feature>
<proteinExistence type="predicted"/>
<evidence type="ECO:0000256" key="5">
    <source>
        <dbReference type="ARBA" id="ARBA00022842"/>
    </source>
</evidence>
<dbReference type="InterPro" id="IPR000086">
    <property type="entry name" value="NUDIX_hydrolase_dom"/>
</dbReference>
<evidence type="ECO:0000313" key="10">
    <source>
        <dbReference type="Proteomes" id="UP000321548"/>
    </source>
</evidence>
<comment type="cofactor">
    <cofactor evidence="2">
        <name>Mg(2+)</name>
        <dbReference type="ChEBI" id="CHEBI:18420"/>
    </cofactor>
</comment>
<keyword evidence="6" id="KW-0464">Manganese</keyword>
<keyword evidence="4" id="KW-0378">Hydrolase</keyword>
<comment type="cofactor">
    <cofactor evidence="1">
        <name>Mn(2+)</name>
        <dbReference type="ChEBI" id="CHEBI:29035"/>
    </cofactor>
</comment>
<evidence type="ECO:0000256" key="1">
    <source>
        <dbReference type="ARBA" id="ARBA00001936"/>
    </source>
</evidence>
<dbReference type="OrthoDB" id="9802805at2"/>
<dbReference type="NCBIfam" id="NF007980">
    <property type="entry name" value="PRK10707.1"/>
    <property type="match status" value="1"/>
</dbReference>
<keyword evidence="5" id="KW-0460">Magnesium</keyword>
<name>A0A5C8NRE4_9BURK</name>
<dbReference type="PANTHER" id="PTHR12992">
    <property type="entry name" value="NUDIX HYDROLASE"/>
    <property type="match status" value="1"/>
</dbReference>
<dbReference type="InterPro" id="IPR045121">
    <property type="entry name" value="CoAse"/>
</dbReference>
<dbReference type="InterPro" id="IPR015797">
    <property type="entry name" value="NUDIX_hydrolase-like_dom_sf"/>
</dbReference>
<evidence type="ECO:0000256" key="4">
    <source>
        <dbReference type="ARBA" id="ARBA00022801"/>
    </source>
</evidence>
<reference evidence="9 10" key="1">
    <citation type="submission" date="2019-06" db="EMBL/GenBank/DDBJ databases">
        <title>Quisquiliibacterium sp. nov., isolated from a maize field.</title>
        <authorList>
            <person name="Lin S.-Y."/>
            <person name="Tsai C.-F."/>
            <person name="Young C.-C."/>
        </authorList>
    </citation>
    <scope>NUCLEOTIDE SEQUENCE [LARGE SCALE GENOMIC DNA]</scope>
    <source>
        <strain evidence="9 10">CC-CFT501</strain>
    </source>
</reference>